<dbReference type="Proteomes" id="UP000194236">
    <property type="component" value="Unassembled WGS sequence"/>
</dbReference>
<dbReference type="EMBL" id="MUJZ01019809">
    <property type="protein sequence ID" value="OTF80132.1"/>
    <property type="molecule type" value="Genomic_DNA"/>
</dbReference>
<proteinExistence type="predicted"/>
<accession>A0A1Y3BGY3</accession>
<gene>
    <name evidence="1" type="ORF">BLA29_014967</name>
</gene>
<sequence>MKTLTTKLKIANKNKTKCHMILNEENFYSCSDDDDVDPIEIDSLIQNLTSFQVDILNKKYFNIQIIFHVTRIIPEKILVVMKRQRNCQAE</sequence>
<reference evidence="1 2" key="1">
    <citation type="submission" date="2017-03" db="EMBL/GenBank/DDBJ databases">
        <title>Genome Survey of Euroglyphus maynei.</title>
        <authorList>
            <person name="Arlian L.G."/>
            <person name="Morgan M.S."/>
            <person name="Rider S.D."/>
        </authorList>
    </citation>
    <scope>NUCLEOTIDE SEQUENCE [LARGE SCALE GENOMIC DNA]</scope>
    <source>
        <strain evidence="1">Arlian Lab</strain>
        <tissue evidence="1">Whole body</tissue>
    </source>
</reference>
<name>A0A1Y3BGY3_EURMA</name>
<evidence type="ECO:0000313" key="2">
    <source>
        <dbReference type="Proteomes" id="UP000194236"/>
    </source>
</evidence>
<keyword evidence="2" id="KW-1185">Reference proteome</keyword>
<evidence type="ECO:0000313" key="1">
    <source>
        <dbReference type="EMBL" id="OTF80132.1"/>
    </source>
</evidence>
<organism evidence="1 2">
    <name type="scientific">Euroglyphus maynei</name>
    <name type="common">Mayne's house dust mite</name>
    <dbReference type="NCBI Taxonomy" id="6958"/>
    <lineage>
        <taxon>Eukaryota</taxon>
        <taxon>Metazoa</taxon>
        <taxon>Ecdysozoa</taxon>
        <taxon>Arthropoda</taxon>
        <taxon>Chelicerata</taxon>
        <taxon>Arachnida</taxon>
        <taxon>Acari</taxon>
        <taxon>Acariformes</taxon>
        <taxon>Sarcoptiformes</taxon>
        <taxon>Astigmata</taxon>
        <taxon>Psoroptidia</taxon>
        <taxon>Analgoidea</taxon>
        <taxon>Pyroglyphidae</taxon>
        <taxon>Pyroglyphinae</taxon>
        <taxon>Euroglyphus</taxon>
    </lineage>
</organism>
<comment type="caution">
    <text evidence="1">The sequence shown here is derived from an EMBL/GenBank/DDBJ whole genome shotgun (WGS) entry which is preliminary data.</text>
</comment>
<dbReference type="AlphaFoldDB" id="A0A1Y3BGY3"/>
<protein>
    <submittedName>
        <fullName evidence="1">Uncharacterized protein</fullName>
    </submittedName>
</protein>